<keyword evidence="4" id="KW-0256">Endoplasmic reticulum</keyword>
<gene>
    <name evidence="13" type="ORF">B0J11DRAFT_438194</name>
</gene>
<evidence type="ECO:0000256" key="7">
    <source>
        <dbReference type="ARBA" id="ARBA00037847"/>
    </source>
</evidence>
<dbReference type="AlphaFoldDB" id="A0A9P9IHN3"/>
<dbReference type="InterPro" id="IPR009060">
    <property type="entry name" value="UBA-like_sf"/>
</dbReference>
<dbReference type="EMBL" id="JAGMWT010000010">
    <property type="protein sequence ID" value="KAH7120976.1"/>
    <property type="molecule type" value="Genomic_DNA"/>
</dbReference>
<evidence type="ECO:0000256" key="10">
    <source>
        <dbReference type="SAM" id="MobiDB-lite"/>
    </source>
</evidence>
<keyword evidence="3" id="KW-0833">Ubl conjugation pathway</keyword>
<evidence type="ECO:0000256" key="2">
    <source>
        <dbReference type="ARBA" id="ARBA00022692"/>
    </source>
</evidence>
<dbReference type="Pfam" id="PF02845">
    <property type="entry name" value="CUE"/>
    <property type="match status" value="1"/>
</dbReference>
<organism evidence="13 14">
    <name type="scientific">Dendryphion nanum</name>
    <dbReference type="NCBI Taxonomy" id="256645"/>
    <lineage>
        <taxon>Eukaryota</taxon>
        <taxon>Fungi</taxon>
        <taxon>Dikarya</taxon>
        <taxon>Ascomycota</taxon>
        <taxon>Pezizomycotina</taxon>
        <taxon>Dothideomycetes</taxon>
        <taxon>Pleosporomycetidae</taxon>
        <taxon>Pleosporales</taxon>
        <taxon>Torulaceae</taxon>
        <taxon>Dendryphion</taxon>
    </lineage>
</organism>
<dbReference type="FunFam" id="1.10.8.10:FF:000050">
    <property type="entry name" value="Related to AMFR protein"/>
    <property type="match status" value="1"/>
</dbReference>
<evidence type="ECO:0000313" key="13">
    <source>
        <dbReference type="EMBL" id="KAH7120976.1"/>
    </source>
</evidence>
<feature type="region of interest" description="Disordered" evidence="10">
    <location>
        <begin position="133"/>
        <end position="187"/>
    </location>
</feature>
<sequence>MAEQTLNIPQLIVFIILAVLGVRWYMKPSSNSTRQPPQQGRSVRLNPAQVDQITQMFPQLDRRQIAWDLQRNGGNVAATTERVLSGRGLETPPTSFNPPLSRSQPTARTATPAAKPSQPDLITRYNLASKVNAVSEPSPADEVKPKAWSQDKTERQSNLQRRRDEMILAARRKMEEKDKARASGASA</sequence>
<feature type="transmembrane region" description="Helical" evidence="11">
    <location>
        <begin position="6"/>
        <end position="26"/>
    </location>
</feature>
<feature type="region of interest" description="Disordered" evidence="10">
    <location>
        <begin position="78"/>
        <end position="120"/>
    </location>
</feature>
<evidence type="ECO:0000256" key="4">
    <source>
        <dbReference type="ARBA" id="ARBA00022824"/>
    </source>
</evidence>
<feature type="compositionally biased region" description="Polar residues" evidence="10">
    <location>
        <begin position="92"/>
        <end position="104"/>
    </location>
</feature>
<protein>
    <recommendedName>
        <fullName evidence="9">Coupling of ubiquitin conjugation to ER degradation protein 1</fullName>
    </recommendedName>
</protein>
<feature type="compositionally biased region" description="Basic and acidic residues" evidence="10">
    <location>
        <begin position="141"/>
        <end position="181"/>
    </location>
</feature>
<dbReference type="SMART" id="SM00546">
    <property type="entry name" value="CUE"/>
    <property type="match status" value="1"/>
</dbReference>
<keyword evidence="2 11" id="KW-0812">Transmembrane</keyword>
<keyword evidence="14" id="KW-1185">Reference proteome</keyword>
<comment type="caution">
    <text evidence="13">The sequence shown here is derived from an EMBL/GenBank/DDBJ whole genome shotgun (WGS) entry which is preliminary data.</text>
</comment>
<dbReference type="Gene3D" id="1.10.8.10">
    <property type="entry name" value="DNA helicase RuvA subunit, C-terminal domain"/>
    <property type="match status" value="1"/>
</dbReference>
<evidence type="ECO:0000256" key="3">
    <source>
        <dbReference type="ARBA" id="ARBA00022786"/>
    </source>
</evidence>
<reference evidence="13" key="1">
    <citation type="journal article" date="2021" name="Nat. Commun.">
        <title>Genetic determinants of endophytism in the Arabidopsis root mycobiome.</title>
        <authorList>
            <person name="Mesny F."/>
            <person name="Miyauchi S."/>
            <person name="Thiergart T."/>
            <person name="Pickel B."/>
            <person name="Atanasova L."/>
            <person name="Karlsson M."/>
            <person name="Huettel B."/>
            <person name="Barry K.W."/>
            <person name="Haridas S."/>
            <person name="Chen C."/>
            <person name="Bauer D."/>
            <person name="Andreopoulos W."/>
            <person name="Pangilinan J."/>
            <person name="LaButti K."/>
            <person name="Riley R."/>
            <person name="Lipzen A."/>
            <person name="Clum A."/>
            <person name="Drula E."/>
            <person name="Henrissat B."/>
            <person name="Kohler A."/>
            <person name="Grigoriev I.V."/>
            <person name="Martin F.M."/>
            <person name="Hacquard S."/>
        </authorList>
    </citation>
    <scope>NUCLEOTIDE SEQUENCE</scope>
    <source>
        <strain evidence="13">MPI-CAGE-CH-0243</strain>
    </source>
</reference>
<feature type="compositionally biased region" description="Low complexity" evidence="10">
    <location>
        <begin position="105"/>
        <end position="116"/>
    </location>
</feature>
<dbReference type="GO" id="GO:0005789">
    <property type="term" value="C:endoplasmic reticulum membrane"/>
    <property type="evidence" value="ECO:0007669"/>
    <property type="project" value="UniProtKB-SubCell"/>
</dbReference>
<comment type="subcellular location">
    <subcellularLocation>
        <location evidence="7">Endomembrane system</location>
        <topology evidence="7">Single-pass membrane protein</topology>
    </subcellularLocation>
    <subcellularLocation>
        <location evidence="1">Endoplasmic reticulum membrane</location>
    </subcellularLocation>
</comment>
<evidence type="ECO:0000256" key="6">
    <source>
        <dbReference type="ARBA" id="ARBA00023136"/>
    </source>
</evidence>
<evidence type="ECO:0000256" key="11">
    <source>
        <dbReference type="SAM" id="Phobius"/>
    </source>
</evidence>
<proteinExistence type="inferred from homology"/>
<accession>A0A9P9IHN3</accession>
<evidence type="ECO:0000256" key="1">
    <source>
        <dbReference type="ARBA" id="ARBA00004586"/>
    </source>
</evidence>
<keyword evidence="5 11" id="KW-1133">Transmembrane helix</keyword>
<dbReference type="GO" id="GO:0043130">
    <property type="term" value="F:ubiquitin binding"/>
    <property type="evidence" value="ECO:0007669"/>
    <property type="project" value="InterPro"/>
</dbReference>
<keyword evidence="6 11" id="KW-0472">Membrane</keyword>
<dbReference type="InterPro" id="IPR003892">
    <property type="entry name" value="CUE"/>
</dbReference>
<feature type="domain" description="CUE" evidence="12">
    <location>
        <begin position="45"/>
        <end position="88"/>
    </location>
</feature>
<comment type="similarity">
    <text evidence="8">Belongs to the CUE1 family.</text>
</comment>
<evidence type="ECO:0000313" key="14">
    <source>
        <dbReference type="Proteomes" id="UP000700596"/>
    </source>
</evidence>
<evidence type="ECO:0000256" key="8">
    <source>
        <dbReference type="ARBA" id="ARBA00061383"/>
    </source>
</evidence>
<evidence type="ECO:0000256" key="9">
    <source>
        <dbReference type="ARBA" id="ARBA00072899"/>
    </source>
</evidence>
<dbReference type="CDD" id="cd14424">
    <property type="entry name" value="CUE_Cue1p_like"/>
    <property type="match status" value="1"/>
</dbReference>
<dbReference type="PROSITE" id="PS51140">
    <property type="entry name" value="CUE"/>
    <property type="match status" value="1"/>
</dbReference>
<dbReference type="SUPFAM" id="SSF46934">
    <property type="entry name" value="UBA-like"/>
    <property type="match status" value="1"/>
</dbReference>
<dbReference type="OrthoDB" id="3824970at2759"/>
<dbReference type="Proteomes" id="UP000700596">
    <property type="component" value="Unassembled WGS sequence"/>
</dbReference>
<name>A0A9P9IHN3_9PLEO</name>
<evidence type="ECO:0000259" key="12">
    <source>
        <dbReference type="PROSITE" id="PS51140"/>
    </source>
</evidence>
<evidence type="ECO:0000256" key="5">
    <source>
        <dbReference type="ARBA" id="ARBA00022989"/>
    </source>
</evidence>